<evidence type="ECO:0000313" key="6">
    <source>
        <dbReference type="Proteomes" id="UP000319829"/>
    </source>
</evidence>
<evidence type="ECO:0000256" key="1">
    <source>
        <dbReference type="ARBA" id="ARBA00022527"/>
    </source>
</evidence>
<organism evidence="4 5">
    <name type="scientific">Eiseniibacteriota bacterium</name>
    <dbReference type="NCBI Taxonomy" id="2212470"/>
    <lineage>
        <taxon>Bacteria</taxon>
        <taxon>Candidatus Eiseniibacteriota</taxon>
    </lineage>
</organism>
<evidence type="ECO:0000313" key="5">
    <source>
        <dbReference type="Proteomes" id="UP000317366"/>
    </source>
</evidence>
<protein>
    <submittedName>
        <fullName evidence="4">Anti-sigma regulatory factor</fullName>
    </submittedName>
</protein>
<dbReference type="GO" id="GO:0004674">
    <property type="term" value="F:protein serine/threonine kinase activity"/>
    <property type="evidence" value="ECO:0007669"/>
    <property type="project" value="UniProtKB-KW"/>
</dbReference>
<dbReference type="InterPro" id="IPR050267">
    <property type="entry name" value="Anti-sigma-factor_SerPK"/>
</dbReference>
<sequence length="133" mass="14440">MEQESKVRVETEADIVLARQQGRAIARDLGFTLGNATLIATAISELARNIVQYATRGEVILKRIENGSQKGLVVIARDEGPGINDVRRAMEDGFSTSGRLGLGLPGVRRLMDEFNIHSEVGKGTTVTASMWKS</sequence>
<dbReference type="InterPro" id="IPR036890">
    <property type="entry name" value="HATPase_C_sf"/>
</dbReference>
<dbReference type="Pfam" id="PF02518">
    <property type="entry name" value="HATPase_c"/>
    <property type="match status" value="1"/>
</dbReference>
<dbReference type="Proteomes" id="UP000319829">
    <property type="component" value="Unassembled WGS sequence"/>
</dbReference>
<dbReference type="Gene3D" id="3.30.565.10">
    <property type="entry name" value="Histidine kinase-like ATPase, C-terminal domain"/>
    <property type="match status" value="1"/>
</dbReference>
<dbReference type="Proteomes" id="UP000317366">
    <property type="component" value="Unassembled WGS sequence"/>
</dbReference>
<dbReference type="EMBL" id="VBOX01000110">
    <property type="protein sequence ID" value="TMQ61171.1"/>
    <property type="molecule type" value="Genomic_DNA"/>
</dbReference>
<evidence type="ECO:0000313" key="4">
    <source>
        <dbReference type="EMBL" id="TMQ61171.1"/>
    </source>
</evidence>
<gene>
    <name evidence="3" type="ORF">E6K74_03485</name>
    <name evidence="4" type="ORF">E6K77_10955</name>
</gene>
<keyword evidence="1" id="KW-0808">Transferase</keyword>
<reference evidence="5 6" key="1">
    <citation type="journal article" date="2019" name="Nat. Microbiol.">
        <title>Mediterranean grassland soil C-N compound turnover is dependent on rainfall and depth, and is mediated by genomically divergent microorganisms.</title>
        <authorList>
            <person name="Diamond S."/>
            <person name="Andeer P.F."/>
            <person name="Li Z."/>
            <person name="Crits-Christoph A."/>
            <person name="Burstein D."/>
            <person name="Anantharaman K."/>
            <person name="Lane K.R."/>
            <person name="Thomas B.C."/>
            <person name="Pan C."/>
            <person name="Northen T.R."/>
            <person name="Banfield J.F."/>
        </authorList>
    </citation>
    <scope>NUCLEOTIDE SEQUENCE [LARGE SCALE GENOMIC DNA]</scope>
    <source>
        <strain evidence="3">WS_4</strain>
        <strain evidence="4">WS_7</strain>
    </source>
</reference>
<keyword evidence="1" id="KW-0418">Kinase</keyword>
<dbReference type="SMART" id="SM00387">
    <property type="entry name" value="HATPase_c"/>
    <property type="match status" value="1"/>
</dbReference>
<dbReference type="PANTHER" id="PTHR35526">
    <property type="entry name" value="ANTI-SIGMA-F FACTOR RSBW-RELATED"/>
    <property type="match status" value="1"/>
</dbReference>
<dbReference type="PANTHER" id="PTHR35526:SF3">
    <property type="entry name" value="ANTI-SIGMA-F FACTOR RSBW"/>
    <property type="match status" value="1"/>
</dbReference>
<dbReference type="EMBL" id="VBOU01000031">
    <property type="protein sequence ID" value="TMQ55358.1"/>
    <property type="molecule type" value="Genomic_DNA"/>
</dbReference>
<accession>A0A538TBZ9</accession>
<dbReference type="InterPro" id="IPR003594">
    <property type="entry name" value="HATPase_dom"/>
</dbReference>
<feature type="domain" description="Histidine kinase/HSP90-like ATPase" evidence="2">
    <location>
        <begin position="34"/>
        <end position="133"/>
    </location>
</feature>
<comment type="caution">
    <text evidence="4">The sequence shown here is derived from an EMBL/GenBank/DDBJ whole genome shotgun (WGS) entry which is preliminary data.</text>
</comment>
<dbReference type="CDD" id="cd16934">
    <property type="entry name" value="HATPase_RsbT-like"/>
    <property type="match status" value="1"/>
</dbReference>
<dbReference type="SUPFAM" id="SSF55874">
    <property type="entry name" value="ATPase domain of HSP90 chaperone/DNA topoisomerase II/histidine kinase"/>
    <property type="match status" value="1"/>
</dbReference>
<evidence type="ECO:0000313" key="3">
    <source>
        <dbReference type="EMBL" id="TMQ55358.1"/>
    </source>
</evidence>
<proteinExistence type="predicted"/>
<evidence type="ECO:0000259" key="2">
    <source>
        <dbReference type="SMART" id="SM00387"/>
    </source>
</evidence>
<name>A0A538TBZ9_UNCEI</name>
<dbReference type="AlphaFoldDB" id="A0A538TBZ9"/>
<keyword evidence="1" id="KW-0723">Serine/threonine-protein kinase</keyword>